<evidence type="ECO:0000256" key="1">
    <source>
        <dbReference type="SAM" id="Coils"/>
    </source>
</evidence>
<dbReference type="Proteomes" id="UP000070444">
    <property type="component" value="Unassembled WGS sequence"/>
</dbReference>
<reference evidence="2 3" key="1">
    <citation type="journal article" date="2015" name="Genome Biol. Evol.">
        <title>Phylogenomic analyses indicate that early fungi evolved digesting cell walls of algal ancestors of land plants.</title>
        <authorList>
            <person name="Chang Y."/>
            <person name="Wang S."/>
            <person name="Sekimoto S."/>
            <person name="Aerts A.L."/>
            <person name="Choi C."/>
            <person name="Clum A."/>
            <person name="LaButti K.M."/>
            <person name="Lindquist E.A."/>
            <person name="Yee Ngan C."/>
            <person name="Ohm R.A."/>
            <person name="Salamov A.A."/>
            <person name="Grigoriev I.V."/>
            <person name="Spatafora J.W."/>
            <person name="Berbee M.L."/>
        </authorList>
    </citation>
    <scope>NUCLEOTIDE SEQUENCE [LARGE SCALE GENOMIC DNA]</scope>
    <source>
        <strain evidence="2 3">NRRL 28638</strain>
    </source>
</reference>
<dbReference type="AlphaFoldDB" id="A0A137P4B1"/>
<protein>
    <submittedName>
        <fullName evidence="2">Uncharacterized protein</fullName>
    </submittedName>
</protein>
<name>A0A137P4B1_CONC2</name>
<feature type="non-terminal residue" evidence="2">
    <location>
        <position position="1"/>
    </location>
</feature>
<evidence type="ECO:0000313" key="2">
    <source>
        <dbReference type="EMBL" id="KXN69857.1"/>
    </source>
</evidence>
<gene>
    <name evidence="2" type="ORF">CONCODRAFT_7682</name>
</gene>
<keyword evidence="3" id="KW-1185">Reference proteome</keyword>
<proteinExistence type="predicted"/>
<dbReference type="EMBL" id="KQ964521">
    <property type="protein sequence ID" value="KXN69857.1"/>
    <property type="molecule type" value="Genomic_DNA"/>
</dbReference>
<keyword evidence="1" id="KW-0175">Coiled coil</keyword>
<feature type="coiled-coil region" evidence="1">
    <location>
        <begin position="87"/>
        <end position="125"/>
    </location>
</feature>
<accession>A0A137P4B1</accession>
<evidence type="ECO:0000313" key="3">
    <source>
        <dbReference type="Proteomes" id="UP000070444"/>
    </source>
</evidence>
<sequence>ENYGFDLESELNNKYCRNKIDSDWGIDCELSLPPNFNYSKEAIEFENFEIDKFKAFNPADTSFASDCLSNCTTIANTRMYHKENRVKDFLKEKLRNTQNVINILKLELEMEQTKIQLLKEQLESECGVSTTNSPTLLPYDEDLSYISQIDEHEFSLDEKSSFDISFYENELSSASDKLDQFHQQGLELTNIIKQNSQDELQEDHYNRICDTLETLIQDAQDALGRYPSGTSLNVPAISQLRNRRSGSPSPTVTSYASLSRRSSIASFILDPKLEEGISMLMEQSRLTPSNLRTQILPTSDELSDSSSFIIEPCSLCNQLENLVDICKVVLMNRITLKVPKILYYHYFKSNSYELPLTLIILSWRWIYLIYSESQFWQKTILQYIISYHLPLTGFKSAKISLFDTILAAREKDWKKVYLNHSCPV</sequence>
<organism evidence="2 3">
    <name type="scientific">Conidiobolus coronatus (strain ATCC 28846 / CBS 209.66 / NRRL 28638)</name>
    <name type="common">Delacroixia coronata</name>
    <dbReference type="NCBI Taxonomy" id="796925"/>
    <lineage>
        <taxon>Eukaryota</taxon>
        <taxon>Fungi</taxon>
        <taxon>Fungi incertae sedis</taxon>
        <taxon>Zoopagomycota</taxon>
        <taxon>Entomophthoromycotina</taxon>
        <taxon>Entomophthoromycetes</taxon>
        <taxon>Entomophthorales</taxon>
        <taxon>Ancylistaceae</taxon>
        <taxon>Conidiobolus</taxon>
    </lineage>
</organism>